<proteinExistence type="predicted"/>
<dbReference type="InterPro" id="IPR025736">
    <property type="entry name" value="PucR_C-HTH_dom"/>
</dbReference>
<dbReference type="Pfam" id="PF13556">
    <property type="entry name" value="HTH_30"/>
    <property type="match status" value="1"/>
</dbReference>
<dbReference type="PANTHER" id="PTHR33744">
    <property type="entry name" value="CARBOHYDRATE DIACID REGULATOR"/>
    <property type="match status" value="1"/>
</dbReference>
<feature type="domain" description="PucR C-terminal helix-turn-helix" evidence="2">
    <location>
        <begin position="308"/>
        <end position="362"/>
    </location>
</feature>
<dbReference type="RefSeq" id="WP_248868239.1">
    <property type="nucleotide sequence ID" value="NZ_CP086322.1"/>
</dbReference>
<dbReference type="Proteomes" id="UP000830115">
    <property type="component" value="Chromosome"/>
</dbReference>
<keyword evidence="4" id="KW-1185">Reference proteome</keyword>
<reference evidence="3" key="1">
    <citation type="submission" date="2021-10" db="EMBL/GenBank/DDBJ databases">
        <title>Streptomyces nigrumlapis sp.nov.,an antimicrobial producing actinobacterium isolated from Black Gobi rocks.</title>
        <authorList>
            <person name="Wen Y."/>
            <person name="Zhang W."/>
            <person name="Liu X.G."/>
        </authorList>
    </citation>
    <scope>NUCLEOTIDE SEQUENCE</scope>
    <source>
        <strain evidence="3">ST13-2-2</strain>
    </source>
</reference>
<dbReference type="EMBL" id="CP086322">
    <property type="protein sequence ID" value="UQA97313.1"/>
    <property type="molecule type" value="Genomic_DNA"/>
</dbReference>
<gene>
    <name evidence="3" type="ORF">K9S39_40520</name>
</gene>
<evidence type="ECO:0000313" key="4">
    <source>
        <dbReference type="Proteomes" id="UP000830115"/>
    </source>
</evidence>
<dbReference type="PANTHER" id="PTHR33744:SF1">
    <property type="entry name" value="DNA-BINDING TRANSCRIPTIONAL ACTIVATOR ADER"/>
    <property type="match status" value="1"/>
</dbReference>
<evidence type="ECO:0000256" key="1">
    <source>
        <dbReference type="SAM" id="MobiDB-lite"/>
    </source>
</evidence>
<name>A0ABY4MHU3_9ACTN</name>
<dbReference type="InterPro" id="IPR042070">
    <property type="entry name" value="PucR_C-HTH_sf"/>
</dbReference>
<dbReference type="InterPro" id="IPR051448">
    <property type="entry name" value="CdaR-like_regulators"/>
</dbReference>
<feature type="compositionally biased region" description="Basic and acidic residues" evidence="1">
    <location>
        <begin position="101"/>
        <end position="112"/>
    </location>
</feature>
<feature type="region of interest" description="Disordered" evidence="1">
    <location>
        <begin position="96"/>
        <end position="127"/>
    </location>
</feature>
<organism evidence="3 4">
    <name type="scientific">Streptomyces halobius</name>
    <dbReference type="NCBI Taxonomy" id="2879846"/>
    <lineage>
        <taxon>Bacteria</taxon>
        <taxon>Bacillati</taxon>
        <taxon>Actinomycetota</taxon>
        <taxon>Actinomycetes</taxon>
        <taxon>Kitasatosporales</taxon>
        <taxon>Streptomycetaceae</taxon>
        <taxon>Streptomyces</taxon>
    </lineage>
</organism>
<protein>
    <submittedName>
        <fullName evidence="3">Helix-turn-helix domain-containing protein</fullName>
    </submittedName>
</protein>
<evidence type="ECO:0000313" key="3">
    <source>
        <dbReference type="EMBL" id="UQA97313.1"/>
    </source>
</evidence>
<dbReference type="Gene3D" id="1.10.10.2840">
    <property type="entry name" value="PucR C-terminal helix-turn-helix domain"/>
    <property type="match status" value="1"/>
</dbReference>
<evidence type="ECO:0000259" key="2">
    <source>
        <dbReference type="Pfam" id="PF13556"/>
    </source>
</evidence>
<sequence length="402" mass="43071">MWASQLKPVPGRPGFPSYQMNEVTMGEATTSDARGGVCLSERGGTRDDGDQRAVLAELITRSLSDHTVGFRSFIERAGHAQVARLVEEALRNAVASGARPSDAEHAPGRTTDELGDGVNGGGNGDNCVDLRRPASSQQARRALFSALTGEGAIPTGMLGQLSRRADWPLPGRVRAIALRTRTDIHLVASALGDCLISAPEQEPCLLVPVTASPLADEKARLHGVLRCRSAAVGHAVPLHDAAASVRWACRLLELVRPGVGPGGGVVFVDDHVSSLLLLQDKSLLRALVARQLRPLAGLTPDRCARLEATLLAWLGGGGAPEIAKALSIHPQTVRYRMRQIEKLFGSRLRDPRTRFEIQMALRSRLLLANAHRRSPERNRRARAGARPCRLLSTAPGADVNGL</sequence>
<accession>A0ABY4MHU3</accession>